<feature type="non-terminal residue" evidence="1">
    <location>
        <position position="1"/>
    </location>
</feature>
<proteinExistence type="predicted"/>
<evidence type="ECO:0000313" key="3">
    <source>
        <dbReference type="Proteomes" id="UP000324897"/>
    </source>
</evidence>
<dbReference type="Gramene" id="TVU51676">
    <property type="protein sequence ID" value="TVU51676"/>
    <property type="gene ID" value="EJB05_03117"/>
</dbReference>
<dbReference type="EMBL" id="RWGY01000029">
    <property type="protein sequence ID" value="TVU17068.1"/>
    <property type="molecule type" value="Genomic_DNA"/>
</dbReference>
<dbReference type="Gramene" id="TVU17068">
    <property type="protein sequence ID" value="TVU17068"/>
    <property type="gene ID" value="EJB05_33079"/>
</dbReference>
<keyword evidence="3" id="KW-1185">Reference proteome</keyword>
<comment type="caution">
    <text evidence="1">The sequence shown here is derived from an EMBL/GenBank/DDBJ whole genome shotgun (WGS) entry which is preliminary data.</text>
</comment>
<dbReference type="Proteomes" id="UP000324897">
    <property type="component" value="Chromosome 6"/>
</dbReference>
<evidence type="ECO:0000313" key="1">
    <source>
        <dbReference type="EMBL" id="TVU17068.1"/>
    </source>
</evidence>
<protein>
    <submittedName>
        <fullName evidence="1">Uncharacterized protein</fullName>
    </submittedName>
</protein>
<dbReference type="EMBL" id="RWGY01000002">
    <property type="protein sequence ID" value="TVU51676.1"/>
    <property type="molecule type" value="Genomic_DNA"/>
</dbReference>
<reference evidence="1 3" key="1">
    <citation type="journal article" date="2019" name="Sci. Rep.">
        <title>A high-quality genome of Eragrostis curvula grass provides insights into Poaceae evolution and supports new strategies to enhance forage quality.</title>
        <authorList>
            <person name="Carballo J."/>
            <person name="Santos B.A.C.M."/>
            <person name="Zappacosta D."/>
            <person name="Garbus I."/>
            <person name="Selva J.P."/>
            <person name="Gallo C.A."/>
            <person name="Diaz A."/>
            <person name="Albertini E."/>
            <person name="Caccamo M."/>
            <person name="Echenique V."/>
        </authorList>
    </citation>
    <scope>NUCLEOTIDE SEQUENCE [LARGE SCALE GENOMIC DNA]</scope>
    <source>
        <strain evidence="3">cv. Victoria</strain>
        <tissue evidence="1">Leaf</tissue>
    </source>
</reference>
<evidence type="ECO:0000313" key="2">
    <source>
        <dbReference type="EMBL" id="TVU51676.1"/>
    </source>
</evidence>
<gene>
    <name evidence="2" type="ORF">EJB05_03117</name>
    <name evidence="1" type="ORF">EJB05_33079</name>
</gene>
<name>A0A5J9U1L3_9POAL</name>
<dbReference type="Proteomes" id="UP000324897">
    <property type="component" value="Chromosome 7"/>
</dbReference>
<dbReference type="AlphaFoldDB" id="A0A5J9U1L3"/>
<organism evidence="1 3">
    <name type="scientific">Eragrostis curvula</name>
    <name type="common">weeping love grass</name>
    <dbReference type="NCBI Taxonomy" id="38414"/>
    <lineage>
        <taxon>Eukaryota</taxon>
        <taxon>Viridiplantae</taxon>
        <taxon>Streptophyta</taxon>
        <taxon>Embryophyta</taxon>
        <taxon>Tracheophyta</taxon>
        <taxon>Spermatophyta</taxon>
        <taxon>Magnoliopsida</taxon>
        <taxon>Liliopsida</taxon>
        <taxon>Poales</taxon>
        <taxon>Poaceae</taxon>
        <taxon>PACMAD clade</taxon>
        <taxon>Chloridoideae</taxon>
        <taxon>Eragrostideae</taxon>
        <taxon>Eragrostidinae</taxon>
        <taxon>Eragrostis</taxon>
    </lineage>
</organism>
<accession>A0A5J9U1L3</accession>
<sequence>MDDCSWLLLHGQGDGTGSERSYGSTELNEEQMQQQLKQARLTLLIERNDNLYFMNFVLQSTQ</sequence>